<reference evidence="4" key="1">
    <citation type="journal article" date="2014" name="Int. J. Syst. Evol. Microbiol.">
        <title>Complete genome sequence of Corynebacterium casei LMG S-19264T (=DSM 44701T), isolated from a smear-ripened cheese.</title>
        <authorList>
            <consortium name="US DOE Joint Genome Institute (JGI-PGF)"/>
            <person name="Walter F."/>
            <person name="Albersmeier A."/>
            <person name="Kalinowski J."/>
            <person name="Ruckert C."/>
        </authorList>
    </citation>
    <scope>NUCLEOTIDE SEQUENCE</scope>
    <source>
        <strain evidence="4">CGMCC 1.15762</strain>
    </source>
</reference>
<name>A0A8J2ZIA0_9RHOB</name>
<sequence length="198" mass="22215">MPKVLRRERPSELRGLLTDSAPLEAMIVGLSRRQMPDEPQLGLVALARRLCPGAVIIAVDHSGRSRAAVEAFAAGADDVLGPGHDPAELRARLALRLQRHSSSERRGARLARLGLTPIEEQIYRHLSDHMGEVVDRADLAHVIGMQDWSYGDRRFDVHIARIRQKLEDRSDGELVVRSIRGRGYVLERHRQGHPRQTT</sequence>
<dbReference type="SUPFAM" id="SSF46894">
    <property type="entry name" value="C-terminal effector domain of the bipartite response regulators"/>
    <property type="match status" value="1"/>
</dbReference>
<dbReference type="InterPro" id="IPR001867">
    <property type="entry name" value="OmpR/PhoB-type_DNA-bd"/>
</dbReference>
<dbReference type="AlphaFoldDB" id="A0A8J2ZIA0"/>
<proteinExistence type="predicted"/>
<dbReference type="SUPFAM" id="SSF52172">
    <property type="entry name" value="CheY-like"/>
    <property type="match status" value="1"/>
</dbReference>
<keyword evidence="1 2" id="KW-0238">DNA-binding</keyword>
<keyword evidence="5" id="KW-1185">Reference proteome</keyword>
<evidence type="ECO:0000256" key="2">
    <source>
        <dbReference type="PROSITE-ProRule" id="PRU01091"/>
    </source>
</evidence>
<evidence type="ECO:0000313" key="4">
    <source>
        <dbReference type="EMBL" id="GGG67586.1"/>
    </source>
</evidence>
<gene>
    <name evidence="4" type="ORF">GCM10011415_13300</name>
</gene>
<reference evidence="4" key="2">
    <citation type="submission" date="2020-09" db="EMBL/GenBank/DDBJ databases">
        <authorList>
            <person name="Sun Q."/>
            <person name="Zhou Y."/>
        </authorList>
    </citation>
    <scope>NUCLEOTIDE SEQUENCE</scope>
    <source>
        <strain evidence="4">CGMCC 1.15762</strain>
    </source>
</reference>
<evidence type="ECO:0000256" key="1">
    <source>
        <dbReference type="ARBA" id="ARBA00023125"/>
    </source>
</evidence>
<dbReference type="Gene3D" id="3.40.50.2300">
    <property type="match status" value="1"/>
</dbReference>
<organism evidence="4 5">
    <name type="scientific">Salipiger pallidus</name>
    <dbReference type="NCBI Taxonomy" id="1775170"/>
    <lineage>
        <taxon>Bacteria</taxon>
        <taxon>Pseudomonadati</taxon>
        <taxon>Pseudomonadota</taxon>
        <taxon>Alphaproteobacteria</taxon>
        <taxon>Rhodobacterales</taxon>
        <taxon>Roseobacteraceae</taxon>
        <taxon>Salipiger</taxon>
    </lineage>
</organism>
<feature type="domain" description="OmpR/PhoB-type" evidence="3">
    <location>
        <begin position="85"/>
        <end position="188"/>
    </location>
</feature>
<dbReference type="RefSeq" id="WP_188789442.1">
    <property type="nucleotide sequence ID" value="NZ_BMJV01000002.1"/>
</dbReference>
<dbReference type="InterPro" id="IPR036388">
    <property type="entry name" value="WH-like_DNA-bd_sf"/>
</dbReference>
<dbReference type="InterPro" id="IPR011006">
    <property type="entry name" value="CheY-like_superfamily"/>
</dbReference>
<comment type="caution">
    <text evidence="4">The sequence shown here is derived from an EMBL/GenBank/DDBJ whole genome shotgun (WGS) entry which is preliminary data.</text>
</comment>
<dbReference type="InterPro" id="IPR016032">
    <property type="entry name" value="Sig_transdc_resp-reg_C-effctor"/>
</dbReference>
<dbReference type="GO" id="GO:0003677">
    <property type="term" value="F:DNA binding"/>
    <property type="evidence" value="ECO:0007669"/>
    <property type="project" value="UniProtKB-UniRule"/>
</dbReference>
<dbReference type="PROSITE" id="PS51755">
    <property type="entry name" value="OMPR_PHOB"/>
    <property type="match status" value="1"/>
</dbReference>
<accession>A0A8J2ZIA0</accession>
<evidence type="ECO:0000313" key="5">
    <source>
        <dbReference type="Proteomes" id="UP000617145"/>
    </source>
</evidence>
<dbReference type="EMBL" id="BMJV01000002">
    <property type="protein sequence ID" value="GGG67586.1"/>
    <property type="molecule type" value="Genomic_DNA"/>
</dbReference>
<dbReference type="GO" id="GO:0000160">
    <property type="term" value="P:phosphorelay signal transduction system"/>
    <property type="evidence" value="ECO:0007669"/>
    <property type="project" value="InterPro"/>
</dbReference>
<protein>
    <recommendedName>
        <fullName evidence="3">OmpR/PhoB-type domain-containing protein</fullName>
    </recommendedName>
</protein>
<dbReference type="Gene3D" id="1.10.10.10">
    <property type="entry name" value="Winged helix-like DNA-binding domain superfamily/Winged helix DNA-binding domain"/>
    <property type="match status" value="1"/>
</dbReference>
<evidence type="ECO:0000259" key="3">
    <source>
        <dbReference type="PROSITE" id="PS51755"/>
    </source>
</evidence>
<dbReference type="Pfam" id="PF00486">
    <property type="entry name" value="Trans_reg_C"/>
    <property type="match status" value="1"/>
</dbReference>
<dbReference type="Proteomes" id="UP000617145">
    <property type="component" value="Unassembled WGS sequence"/>
</dbReference>
<dbReference type="SMART" id="SM00862">
    <property type="entry name" value="Trans_reg_C"/>
    <property type="match status" value="1"/>
</dbReference>
<feature type="DNA-binding region" description="OmpR/PhoB-type" evidence="2">
    <location>
        <begin position="85"/>
        <end position="188"/>
    </location>
</feature>
<dbReference type="GO" id="GO:0006355">
    <property type="term" value="P:regulation of DNA-templated transcription"/>
    <property type="evidence" value="ECO:0007669"/>
    <property type="project" value="InterPro"/>
</dbReference>